<reference evidence="2" key="1">
    <citation type="submission" date="2016-09" db="EMBL/GenBank/DDBJ databases">
        <authorList>
            <person name="Hebert L."/>
            <person name="Moumen B."/>
        </authorList>
    </citation>
    <scope>NUCLEOTIDE SEQUENCE [LARGE SCALE GENOMIC DNA]</scope>
    <source>
        <strain evidence="2">OVI</strain>
    </source>
</reference>
<sequence length="79" mass="8757">MLGITPQPCGSNSDSDGDGAGQELLMASLDYELRVKALRNEAYRQALSEVAGEVYESVYTKTFCEAMRKHRTEWGITPL</sequence>
<accession>A0A1G4IJU8</accession>
<dbReference type="VEuPathDB" id="TriTrypDB:TEOVI_000418000"/>
<evidence type="ECO:0000313" key="3">
    <source>
        <dbReference type="Proteomes" id="UP000195570"/>
    </source>
</evidence>
<proteinExistence type="predicted"/>
<evidence type="ECO:0000313" key="2">
    <source>
        <dbReference type="EMBL" id="SCU72603.1"/>
    </source>
</evidence>
<dbReference type="AlphaFoldDB" id="A0A1G4IJU8"/>
<name>A0A1G4IJU8_TRYEQ</name>
<feature type="region of interest" description="Disordered" evidence="1">
    <location>
        <begin position="1"/>
        <end position="21"/>
    </location>
</feature>
<evidence type="ECO:0000256" key="1">
    <source>
        <dbReference type="SAM" id="MobiDB-lite"/>
    </source>
</evidence>
<dbReference type="RefSeq" id="XP_067083078.1">
    <property type="nucleotide sequence ID" value="XM_067226977.1"/>
</dbReference>
<dbReference type="EMBL" id="CZPT02001890">
    <property type="protein sequence ID" value="SCU72603.1"/>
    <property type="molecule type" value="Genomic_DNA"/>
</dbReference>
<keyword evidence="3" id="KW-1185">Reference proteome</keyword>
<dbReference type="Proteomes" id="UP000195570">
    <property type="component" value="Unassembled WGS sequence"/>
</dbReference>
<protein>
    <submittedName>
        <fullName evidence="2">Uncharacterized protein</fullName>
    </submittedName>
</protein>
<dbReference type="GeneID" id="92378120"/>
<organism evidence="2 3">
    <name type="scientific">Trypanosoma equiperdum</name>
    <dbReference type="NCBI Taxonomy" id="5694"/>
    <lineage>
        <taxon>Eukaryota</taxon>
        <taxon>Discoba</taxon>
        <taxon>Euglenozoa</taxon>
        <taxon>Kinetoplastea</taxon>
        <taxon>Metakinetoplastina</taxon>
        <taxon>Trypanosomatida</taxon>
        <taxon>Trypanosomatidae</taxon>
        <taxon>Trypanosoma</taxon>
    </lineage>
</organism>
<comment type="caution">
    <text evidence="2">The sequence shown here is derived from an EMBL/GenBank/DDBJ whole genome shotgun (WGS) entry which is preliminary data.</text>
</comment>
<gene>
    <name evidence="2" type="ORF">TEOVI_000418000</name>
</gene>